<sequence length="140" mass="16426">MAQEQLKVFIAKVKGDKSLQDNLTHGGFQRNEKYEMNIPAKLLTFIILSACLGGCQYFMSPDKMAESIEADERCYEWKEETRRETERLGMEYTLFNRECKLNEAETMILGYEGEYETGDNKQDNVIRENWKLVKSFDLKK</sequence>
<dbReference type="RefSeq" id="WP_011825029.1">
    <property type="nucleotide sequence ID" value="NC_008820.1"/>
</dbReference>
<dbReference type="HOGENOM" id="CLU_1833435_0_0_3"/>
<evidence type="ECO:0000313" key="1">
    <source>
        <dbReference type="EMBL" id="ABM77104.1"/>
    </source>
</evidence>
<accession>A2C6J4</accession>
<gene>
    <name evidence="1" type="ordered locus">P9303_03521</name>
</gene>
<protein>
    <recommendedName>
        <fullName evidence="3">Nif11 domain-containing protein</fullName>
    </recommendedName>
</protein>
<dbReference type="AlphaFoldDB" id="A2C6J4"/>
<evidence type="ECO:0008006" key="3">
    <source>
        <dbReference type="Google" id="ProtNLM"/>
    </source>
</evidence>
<name>A2C6J4_PROM3</name>
<dbReference type="KEGG" id="pmf:P9303_03521"/>
<evidence type="ECO:0000313" key="2">
    <source>
        <dbReference type="Proteomes" id="UP000002274"/>
    </source>
</evidence>
<dbReference type="BioCyc" id="PMAR59922:G1G80-332-MONOMER"/>
<organism evidence="1 2">
    <name type="scientific">Prochlorococcus marinus (strain MIT 9303)</name>
    <dbReference type="NCBI Taxonomy" id="59922"/>
    <lineage>
        <taxon>Bacteria</taxon>
        <taxon>Bacillati</taxon>
        <taxon>Cyanobacteriota</taxon>
        <taxon>Cyanophyceae</taxon>
        <taxon>Synechococcales</taxon>
        <taxon>Prochlorococcaceae</taxon>
        <taxon>Prochlorococcus</taxon>
    </lineage>
</organism>
<reference evidence="1 2" key="1">
    <citation type="journal article" date="2007" name="PLoS Genet.">
        <title>Patterns and implications of gene gain and loss in the evolution of Prochlorococcus.</title>
        <authorList>
            <person name="Kettler G.C."/>
            <person name="Martiny A.C."/>
            <person name="Huang K."/>
            <person name="Zucker J."/>
            <person name="Coleman M.L."/>
            <person name="Rodrigue S."/>
            <person name="Chen F."/>
            <person name="Lapidus A."/>
            <person name="Ferriera S."/>
            <person name="Johnson J."/>
            <person name="Steglich C."/>
            <person name="Church G.M."/>
            <person name="Richardson P."/>
            <person name="Chisholm S.W."/>
        </authorList>
    </citation>
    <scope>NUCLEOTIDE SEQUENCE [LARGE SCALE GENOMIC DNA]</scope>
    <source>
        <strain evidence="1 2">MIT 9303</strain>
    </source>
</reference>
<dbReference type="EMBL" id="CP000554">
    <property type="protein sequence ID" value="ABM77104.1"/>
    <property type="molecule type" value="Genomic_DNA"/>
</dbReference>
<proteinExistence type="predicted"/>
<dbReference type="Proteomes" id="UP000002274">
    <property type="component" value="Chromosome"/>
</dbReference>